<sequence>MEKLVIEDRVLLTTIYSMNERKWGTNKRGKRTRMKKIKLDGRMDYSGNRNILWNAMGKRRMKRTLGKRRIRRSKGNIQGNDTEGKSQRNHDRTLE</sequence>
<comment type="caution">
    <text evidence="2">The sequence shown here is derived from an EMBL/GenBank/DDBJ whole genome shotgun (WGS) entry which is preliminary data.</text>
</comment>
<name>A0ABD2D0W3_VESMC</name>
<dbReference type="AlphaFoldDB" id="A0ABD2D0W3"/>
<dbReference type="Proteomes" id="UP001607303">
    <property type="component" value="Unassembled WGS sequence"/>
</dbReference>
<feature type="region of interest" description="Disordered" evidence="1">
    <location>
        <begin position="64"/>
        <end position="95"/>
    </location>
</feature>
<keyword evidence="3" id="KW-1185">Reference proteome</keyword>
<protein>
    <submittedName>
        <fullName evidence="2">Uncharacterized protein</fullName>
    </submittedName>
</protein>
<reference evidence="2 3" key="1">
    <citation type="journal article" date="2024" name="Ann. Entomol. Soc. Am.">
        <title>Genomic analyses of the southern and eastern yellowjacket wasps (Hymenoptera: Vespidae) reveal evolutionary signatures of social life.</title>
        <authorList>
            <person name="Catto M.A."/>
            <person name="Caine P.B."/>
            <person name="Orr S.E."/>
            <person name="Hunt B.G."/>
            <person name="Goodisman M.A.D."/>
        </authorList>
    </citation>
    <scope>NUCLEOTIDE SEQUENCE [LARGE SCALE GENOMIC DNA]</scope>
    <source>
        <strain evidence="2">232</strain>
        <tissue evidence="2">Head and thorax</tissue>
    </source>
</reference>
<organism evidence="2 3">
    <name type="scientific">Vespula maculifrons</name>
    <name type="common">Eastern yellow jacket</name>
    <name type="synonym">Wasp</name>
    <dbReference type="NCBI Taxonomy" id="7453"/>
    <lineage>
        <taxon>Eukaryota</taxon>
        <taxon>Metazoa</taxon>
        <taxon>Ecdysozoa</taxon>
        <taxon>Arthropoda</taxon>
        <taxon>Hexapoda</taxon>
        <taxon>Insecta</taxon>
        <taxon>Pterygota</taxon>
        <taxon>Neoptera</taxon>
        <taxon>Endopterygota</taxon>
        <taxon>Hymenoptera</taxon>
        <taxon>Apocrita</taxon>
        <taxon>Aculeata</taxon>
        <taxon>Vespoidea</taxon>
        <taxon>Vespidae</taxon>
        <taxon>Vespinae</taxon>
        <taxon>Vespula</taxon>
    </lineage>
</organism>
<feature type="compositionally biased region" description="Basic and acidic residues" evidence="1">
    <location>
        <begin position="82"/>
        <end position="95"/>
    </location>
</feature>
<gene>
    <name evidence="2" type="ORF">V1477_000183</name>
</gene>
<accession>A0ABD2D0W3</accession>
<proteinExistence type="predicted"/>
<evidence type="ECO:0000256" key="1">
    <source>
        <dbReference type="SAM" id="MobiDB-lite"/>
    </source>
</evidence>
<evidence type="ECO:0000313" key="2">
    <source>
        <dbReference type="EMBL" id="KAL2751025.1"/>
    </source>
</evidence>
<feature type="compositionally biased region" description="Basic residues" evidence="1">
    <location>
        <begin position="64"/>
        <end position="74"/>
    </location>
</feature>
<evidence type="ECO:0000313" key="3">
    <source>
        <dbReference type="Proteomes" id="UP001607303"/>
    </source>
</evidence>
<dbReference type="EMBL" id="JAYRBN010000007">
    <property type="protein sequence ID" value="KAL2751025.1"/>
    <property type="molecule type" value="Genomic_DNA"/>
</dbReference>